<evidence type="ECO:0000256" key="2">
    <source>
        <dbReference type="PROSITE-ProRule" id="PRU00169"/>
    </source>
</evidence>
<dbReference type="InterPro" id="IPR001789">
    <property type="entry name" value="Sig_transdc_resp-reg_receiver"/>
</dbReference>
<name>A0A2K9NHA7_9PROT</name>
<accession>A0A2K9NHA7</accession>
<dbReference type="Gene3D" id="3.40.50.2300">
    <property type="match status" value="1"/>
</dbReference>
<evidence type="ECO:0000313" key="4">
    <source>
        <dbReference type="EMBL" id="AUN31665.1"/>
    </source>
</evidence>
<dbReference type="InterPro" id="IPR050595">
    <property type="entry name" value="Bact_response_regulator"/>
</dbReference>
<gene>
    <name evidence="4" type="ORF">C0V82_04315</name>
</gene>
<dbReference type="CDD" id="cd17534">
    <property type="entry name" value="REC_DC-like"/>
    <property type="match status" value="1"/>
</dbReference>
<dbReference type="SMART" id="SM00448">
    <property type="entry name" value="REC"/>
    <property type="match status" value="1"/>
</dbReference>
<dbReference type="OrthoDB" id="7774278at2"/>
<dbReference type="PROSITE" id="PS50110">
    <property type="entry name" value="RESPONSE_REGULATORY"/>
    <property type="match status" value="1"/>
</dbReference>
<keyword evidence="5" id="KW-1185">Reference proteome</keyword>
<proteinExistence type="predicted"/>
<feature type="domain" description="Response regulatory" evidence="3">
    <location>
        <begin position="1"/>
        <end position="114"/>
    </location>
</feature>
<dbReference type="SUPFAM" id="SSF52172">
    <property type="entry name" value="CheY-like"/>
    <property type="match status" value="1"/>
</dbReference>
<evidence type="ECO:0000256" key="1">
    <source>
        <dbReference type="ARBA" id="ARBA00022553"/>
    </source>
</evidence>
<organism evidence="4 5">
    <name type="scientific">Niveispirillum cyanobacteriorum</name>
    <dbReference type="NCBI Taxonomy" id="1612173"/>
    <lineage>
        <taxon>Bacteria</taxon>
        <taxon>Pseudomonadati</taxon>
        <taxon>Pseudomonadota</taxon>
        <taxon>Alphaproteobacteria</taxon>
        <taxon>Rhodospirillales</taxon>
        <taxon>Azospirillaceae</taxon>
        <taxon>Niveispirillum</taxon>
    </lineage>
</organism>
<dbReference type="Pfam" id="PF00072">
    <property type="entry name" value="Response_reg"/>
    <property type="match status" value="1"/>
</dbReference>
<dbReference type="EMBL" id="CP025611">
    <property type="protein sequence ID" value="AUN31665.1"/>
    <property type="molecule type" value="Genomic_DNA"/>
</dbReference>
<dbReference type="InterPro" id="IPR011006">
    <property type="entry name" value="CheY-like_superfamily"/>
</dbReference>
<dbReference type="GO" id="GO:0000160">
    <property type="term" value="P:phosphorelay signal transduction system"/>
    <property type="evidence" value="ECO:0007669"/>
    <property type="project" value="InterPro"/>
</dbReference>
<protein>
    <submittedName>
        <fullName evidence="4">Response regulator</fullName>
    </submittedName>
</protein>
<evidence type="ECO:0000259" key="3">
    <source>
        <dbReference type="PROSITE" id="PS50110"/>
    </source>
</evidence>
<dbReference type="Proteomes" id="UP000234752">
    <property type="component" value="Chromosome eg_1"/>
</dbReference>
<dbReference type="AlphaFoldDB" id="A0A2K9NHA7"/>
<dbReference type="PANTHER" id="PTHR44591:SF3">
    <property type="entry name" value="RESPONSE REGULATORY DOMAIN-CONTAINING PROTEIN"/>
    <property type="match status" value="1"/>
</dbReference>
<dbReference type="PANTHER" id="PTHR44591">
    <property type="entry name" value="STRESS RESPONSE REGULATOR PROTEIN 1"/>
    <property type="match status" value="1"/>
</dbReference>
<keyword evidence="1 2" id="KW-0597">Phosphoprotein</keyword>
<feature type="modified residue" description="4-aspartylphosphate" evidence="2">
    <location>
        <position position="49"/>
    </location>
</feature>
<evidence type="ECO:0000313" key="5">
    <source>
        <dbReference type="Proteomes" id="UP000234752"/>
    </source>
</evidence>
<dbReference type="KEGG" id="ncb:C0V82_04315"/>
<reference evidence="4 5" key="1">
    <citation type="submission" date="2017-12" db="EMBL/GenBank/DDBJ databases">
        <title>Genomes of bacteria within cyanobacterial aggregates.</title>
        <authorList>
            <person name="Cai H."/>
        </authorList>
    </citation>
    <scope>NUCLEOTIDE SEQUENCE [LARGE SCALE GENOMIC DNA]</scope>
    <source>
        <strain evidence="4 5">TH16</strain>
    </source>
</reference>
<sequence length="120" mass="13384">MIVEDDALVAMGVQLTLNELGHDVVGIAASEMEALAVAQAERPQLALMDIRLRGANDGVQVAQRLWQELRVRCIFLSAYADEHTMERVAKTRPLGFVQKPYTAQQLKTALEQARPRLNED</sequence>